<dbReference type="Gene3D" id="3.40.50.300">
    <property type="entry name" value="P-loop containing nucleotide triphosphate hydrolases"/>
    <property type="match status" value="1"/>
</dbReference>
<dbReference type="SUPFAM" id="SSF48452">
    <property type="entry name" value="TPR-like"/>
    <property type="match status" value="2"/>
</dbReference>
<dbReference type="Pfam" id="PF01734">
    <property type="entry name" value="Patatin"/>
    <property type="match status" value="1"/>
</dbReference>
<keyword evidence="5" id="KW-1185">Reference proteome</keyword>
<evidence type="ECO:0000256" key="2">
    <source>
        <dbReference type="PROSITE-ProRule" id="PRU01161"/>
    </source>
</evidence>
<dbReference type="GO" id="GO:0043531">
    <property type="term" value="F:ADP binding"/>
    <property type="evidence" value="ECO:0007669"/>
    <property type="project" value="InterPro"/>
</dbReference>
<dbReference type="InterPro" id="IPR016035">
    <property type="entry name" value="Acyl_Trfase/lysoPLipase"/>
</dbReference>
<proteinExistence type="predicted"/>
<organism evidence="4 5">
    <name type="scientific">Ceratobasidium theobromae</name>
    <dbReference type="NCBI Taxonomy" id="1582974"/>
    <lineage>
        <taxon>Eukaryota</taxon>
        <taxon>Fungi</taxon>
        <taxon>Dikarya</taxon>
        <taxon>Basidiomycota</taxon>
        <taxon>Agaricomycotina</taxon>
        <taxon>Agaricomycetes</taxon>
        <taxon>Cantharellales</taxon>
        <taxon>Ceratobasidiaceae</taxon>
        <taxon>Ceratobasidium</taxon>
    </lineage>
</organism>
<dbReference type="PANTHER" id="PTHR46082:SF6">
    <property type="entry name" value="AAA+ ATPASE DOMAIN-CONTAINING PROTEIN-RELATED"/>
    <property type="match status" value="1"/>
</dbReference>
<dbReference type="PROSITE" id="PS51635">
    <property type="entry name" value="PNPLA"/>
    <property type="match status" value="1"/>
</dbReference>
<dbReference type="OrthoDB" id="1658288at2759"/>
<dbReference type="SUPFAM" id="SSF52540">
    <property type="entry name" value="P-loop containing nucleoside triphosphate hydrolases"/>
    <property type="match status" value="1"/>
</dbReference>
<dbReference type="Pfam" id="PF13374">
    <property type="entry name" value="TPR_10"/>
    <property type="match status" value="2"/>
</dbReference>
<name>A0A5N5QTV2_9AGAM</name>
<dbReference type="InterPro" id="IPR027417">
    <property type="entry name" value="P-loop_NTPase"/>
</dbReference>
<evidence type="ECO:0000256" key="1">
    <source>
        <dbReference type="ARBA" id="ARBA00023098"/>
    </source>
</evidence>
<comment type="caution">
    <text evidence="2">Lacks conserved residue(s) required for the propagation of feature annotation.</text>
</comment>
<dbReference type="Pfam" id="PF00931">
    <property type="entry name" value="NB-ARC"/>
    <property type="match status" value="1"/>
</dbReference>
<dbReference type="Proteomes" id="UP000383932">
    <property type="component" value="Unassembled WGS sequence"/>
</dbReference>
<protein>
    <submittedName>
        <fullName evidence="4">Nephrocystin-3</fullName>
    </submittedName>
</protein>
<dbReference type="InterPro" id="IPR002641">
    <property type="entry name" value="PNPLA_dom"/>
</dbReference>
<dbReference type="GO" id="GO:0046486">
    <property type="term" value="P:glycerolipid metabolic process"/>
    <property type="evidence" value="ECO:0007669"/>
    <property type="project" value="UniProtKB-ARBA"/>
</dbReference>
<dbReference type="Pfam" id="PF13424">
    <property type="entry name" value="TPR_12"/>
    <property type="match status" value="3"/>
</dbReference>
<feature type="domain" description="PNPLA" evidence="3">
    <location>
        <begin position="12"/>
        <end position="215"/>
    </location>
</feature>
<comment type="caution">
    <text evidence="4">The sequence shown here is derived from an EMBL/GenBank/DDBJ whole genome shotgun (WGS) entry which is preliminary data.</text>
</comment>
<sequence>MKKGKPRVSADLGQDGGGVRGLSSLLLVKEAMNRMAGLEGSSEPLNPADHFDVIAGTGTGGISACMLGRLRMTPNSAIEQYVELIKQVFSGKKLFWAVRSSAYKAKNLQEALKLLVRNATGNEDEKMKENKFDTNGCRTIVFAMSKHNMNAGIPIAFRSYISTTNNGPDCTIWEALHATMAHPDLFKGIEVDDCSVRYSFVGGELGGSNPIAHVLAEVKQVYPDRHVSCILSVGAGHARTIHLPNLTLPQRIFRTEEVVAMKNLATDSEGVAEDMEARFETTPGIYFRFNVDQGMQEIGAGNWEMLSNVASHTNSYICQKDVGDRMDKAVRAIKNRDSVAAAIHTATRADKDIRSGKPPSKLRRCAAPTAEFTGRDAEIEQLKTCILGNTNERRVCVIVGLGGAGKTQLALKAVEQTRNSWAYVLYVDASSKEAIEDTFQEFAKARGIGSTHEDALNWFDSCRERWLLIFDNANDRSVRICDYFPTSTCGSILVTTRLSDLEHIAQPKGPGSVCRISSMSQQDALALLIRTARLQEQVLSDSELKAADALLENFGYLALAVVHAGRYIAHALGMTISEYRSLFLERRKHILEQCHGLAAVDDYDKTVYTTWKMCYDRLGQDSQSMLWLMAFLHHDGITPAIFEHATLNLQSYKPYLPPTKLEAAAHEYLKQYLGRFLDSNGRWDSFRFYNVIGEISSCSLISFDRMNSTYTMHILVQEWARTTTPQDPDLALECATMLLFLSTKNNEDPDLGSLVRRLIPHIDIVLSRQPSRYNIGANYVNDFLFLYMALGRWKRAETLLVQLLEEEERVLGGMHPNTMESKRLLEYIYCMQSRWSEAESLAKAVNAQMAALDGEITETFAPSNNTILAFIYHSQGRWKEAEAFLPRVAGAGMDKPLWNTTLAIKYCSQGRLKEAEMLYVELLNEVKQSMGESSPFTVARKLSLATVYQNQGRLSEAESLQMEAIDVGKRFFGEGYAYVLAGMNNLAETYRIQGRLKDAELLHMQVLNAQKRQLSEEYPNTIQATGVLTIPCQDQSQWDNGEVVQTQTLDMQKHLIDIDDRYLGTLTTIHNLAIVYQYQGQWAEAESLQTQVIDARKRLLGEEHPDTLFSMCNLAATYSNQGRWAEAESLRVQVLNAQKHLLEIGEEDLGALRNMRELAAMYFNQGRWTEAEPLQVQCLNAQKRHVGEDHPDTLKGTLTLSIISQRQDQWKEAELLQAQAVGIQKRLLGEEHSETLTGIHNLANIYQRQGRWNEAKPLQVQCIEALRRVLGEEHSHTLISMESLANIYLNLGQYNKARSLEIQVVNARKRLLGKKHPDTRFSKSLLTDINFCRRRRAKVDIPLFE</sequence>
<dbReference type="SUPFAM" id="SSF52151">
    <property type="entry name" value="FabD/lysophospholipase-like"/>
    <property type="match status" value="1"/>
</dbReference>
<evidence type="ECO:0000313" key="5">
    <source>
        <dbReference type="Proteomes" id="UP000383932"/>
    </source>
</evidence>
<dbReference type="InterPro" id="IPR053137">
    <property type="entry name" value="NLR-like"/>
</dbReference>
<evidence type="ECO:0000259" key="3">
    <source>
        <dbReference type="PROSITE" id="PS51635"/>
    </source>
</evidence>
<dbReference type="EMBL" id="SSOP01000013">
    <property type="protein sequence ID" value="KAB5595059.1"/>
    <property type="molecule type" value="Genomic_DNA"/>
</dbReference>
<reference evidence="4 5" key="1">
    <citation type="journal article" date="2019" name="Fungal Biol. Biotechnol.">
        <title>Draft genome sequence of fastidious pathogen Ceratobasidium theobromae, which causes vascular-streak dieback in Theobroma cacao.</title>
        <authorList>
            <person name="Ali S.S."/>
            <person name="Asman A."/>
            <person name="Shao J."/>
            <person name="Firmansyah A.P."/>
            <person name="Susilo A.W."/>
            <person name="Rosmana A."/>
            <person name="McMahon P."/>
            <person name="Junaid M."/>
            <person name="Guest D."/>
            <person name="Kheng T.Y."/>
            <person name="Meinhardt L.W."/>
            <person name="Bailey B.A."/>
        </authorList>
    </citation>
    <scope>NUCLEOTIDE SEQUENCE [LARGE SCALE GENOMIC DNA]</scope>
    <source>
        <strain evidence="4 5">CT2</strain>
    </source>
</reference>
<dbReference type="Gene3D" id="3.40.1090.10">
    <property type="entry name" value="Cytosolic phospholipase A2 catalytic domain"/>
    <property type="match status" value="1"/>
</dbReference>
<keyword evidence="1" id="KW-0443">Lipid metabolism</keyword>
<dbReference type="InterPro" id="IPR002182">
    <property type="entry name" value="NB-ARC"/>
</dbReference>
<dbReference type="PANTHER" id="PTHR46082">
    <property type="entry name" value="ATP/GTP-BINDING PROTEIN-RELATED"/>
    <property type="match status" value="1"/>
</dbReference>
<feature type="short sequence motif" description="GXGXXG" evidence="2">
    <location>
        <begin position="16"/>
        <end position="21"/>
    </location>
</feature>
<accession>A0A5N5QTV2</accession>
<dbReference type="InterPro" id="IPR011990">
    <property type="entry name" value="TPR-like_helical_dom_sf"/>
</dbReference>
<gene>
    <name evidence="4" type="ORF">CTheo_1520</name>
</gene>
<dbReference type="Gene3D" id="1.25.40.10">
    <property type="entry name" value="Tetratricopeptide repeat domain"/>
    <property type="match status" value="4"/>
</dbReference>
<evidence type="ECO:0000313" key="4">
    <source>
        <dbReference type="EMBL" id="KAB5595059.1"/>
    </source>
</evidence>